<comment type="caution">
    <text evidence="10">The sequence shown here is derived from an EMBL/GenBank/DDBJ whole genome shotgun (WGS) entry which is preliminary data.</text>
</comment>
<organism evidence="10 11">
    <name type="scientific">Erythroxylum novogranatense</name>
    <dbReference type="NCBI Taxonomy" id="1862640"/>
    <lineage>
        <taxon>Eukaryota</taxon>
        <taxon>Viridiplantae</taxon>
        <taxon>Streptophyta</taxon>
        <taxon>Embryophyta</taxon>
        <taxon>Tracheophyta</taxon>
        <taxon>Spermatophyta</taxon>
        <taxon>Magnoliopsida</taxon>
        <taxon>eudicotyledons</taxon>
        <taxon>Gunneridae</taxon>
        <taxon>Pentapetalae</taxon>
        <taxon>rosids</taxon>
        <taxon>fabids</taxon>
        <taxon>Malpighiales</taxon>
        <taxon>Erythroxylaceae</taxon>
        <taxon>Erythroxylum</taxon>
    </lineage>
</organism>
<dbReference type="Gene3D" id="3.30.70.270">
    <property type="match status" value="2"/>
</dbReference>
<evidence type="ECO:0000256" key="4">
    <source>
        <dbReference type="ARBA" id="ARBA00022759"/>
    </source>
</evidence>
<dbReference type="SUPFAM" id="SSF56672">
    <property type="entry name" value="DNA/RNA polymerases"/>
    <property type="match status" value="1"/>
</dbReference>
<dbReference type="FunFam" id="3.10.20.370:FF:000001">
    <property type="entry name" value="Retrovirus-related Pol polyprotein from transposon 17.6-like protein"/>
    <property type="match status" value="1"/>
</dbReference>
<proteinExistence type="predicted"/>
<dbReference type="PANTHER" id="PTHR37984:SF5">
    <property type="entry name" value="PROTEIN NYNRIN-LIKE"/>
    <property type="match status" value="1"/>
</dbReference>
<dbReference type="GO" id="GO:0003676">
    <property type="term" value="F:nucleic acid binding"/>
    <property type="evidence" value="ECO:0007669"/>
    <property type="project" value="InterPro"/>
</dbReference>
<dbReference type="InterPro" id="IPR043502">
    <property type="entry name" value="DNA/RNA_pol_sf"/>
</dbReference>
<feature type="coiled-coil region" evidence="7">
    <location>
        <begin position="834"/>
        <end position="865"/>
    </location>
</feature>
<dbReference type="PANTHER" id="PTHR37984">
    <property type="entry name" value="PROTEIN CBG26694"/>
    <property type="match status" value="1"/>
</dbReference>
<dbReference type="Gene3D" id="3.30.420.10">
    <property type="entry name" value="Ribonuclease H-like superfamily/Ribonuclease H"/>
    <property type="match status" value="1"/>
</dbReference>
<feature type="domain" description="Reverse transcriptase" evidence="8">
    <location>
        <begin position="298"/>
        <end position="453"/>
    </location>
</feature>
<reference evidence="10 11" key="1">
    <citation type="submission" date="2021-09" db="EMBL/GenBank/DDBJ databases">
        <title>Genomic insights and catalytic innovation underlie evolution of tropane alkaloids biosynthesis.</title>
        <authorList>
            <person name="Wang Y.-J."/>
            <person name="Tian T."/>
            <person name="Huang J.-P."/>
            <person name="Huang S.-X."/>
        </authorList>
    </citation>
    <scope>NUCLEOTIDE SEQUENCE [LARGE SCALE GENOMIC DNA]</scope>
    <source>
        <strain evidence="10">KIB-2018</strain>
        <tissue evidence="10">Leaf</tissue>
    </source>
</reference>
<protein>
    <recommendedName>
        <fullName evidence="12">Reverse transcriptase</fullName>
    </recommendedName>
</protein>
<evidence type="ECO:0000259" key="8">
    <source>
        <dbReference type="Pfam" id="PF00078"/>
    </source>
</evidence>
<accession>A0AAV8TTW6</accession>
<dbReference type="InterPro" id="IPR041373">
    <property type="entry name" value="RT_RNaseH"/>
</dbReference>
<dbReference type="InterPro" id="IPR043128">
    <property type="entry name" value="Rev_trsase/Diguanyl_cyclase"/>
</dbReference>
<dbReference type="Proteomes" id="UP001159364">
    <property type="component" value="Linkage Group LG03"/>
</dbReference>
<keyword evidence="1" id="KW-0808">Transferase</keyword>
<gene>
    <name evidence="10" type="ORF">K2173_015009</name>
</gene>
<evidence type="ECO:0000256" key="7">
    <source>
        <dbReference type="SAM" id="Coils"/>
    </source>
</evidence>
<dbReference type="FunFam" id="3.30.70.270:FF:000026">
    <property type="entry name" value="Transposon Ty3-G Gag-Pol polyprotein"/>
    <property type="match status" value="1"/>
</dbReference>
<dbReference type="InterPro" id="IPR050951">
    <property type="entry name" value="Retrovirus_Pol_polyprotein"/>
</dbReference>
<evidence type="ECO:0000256" key="5">
    <source>
        <dbReference type="ARBA" id="ARBA00022801"/>
    </source>
</evidence>
<dbReference type="GO" id="GO:0016787">
    <property type="term" value="F:hydrolase activity"/>
    <property type="evidence" value="ECO:0007669"/>
    <property type="project" value="UniProtKB-KW"/>
</dbReference>
<name>A0AAV8TTW6_9ROSI</name>
<keyword evidence="5" id="KW-0378">Hydrolase</keyword>
<evidence type="ECO:0000256" key="2">
    <source>
        <dbReference type="ARBA" id="ARBA00022695"/>
    </source>
</evidence>
<sequence>MADNRTVRELHEPPLEQQPLCITYPNLEVPFELKSGFKRLCAACPQHGMSEQSLLQYFYEGMTKLNELTSLVKTLAAGHNKRASACEVCISYDHPTEMCPTWQDDQEQETRKGMQNMEKQINQLASSLSRLETQGKLPSQIVVNPRENASAIALRSGKELDTTVPKKGSSRSKKEVEKEVKILEKETPKQAGVQQPQPFQIPRYAKFLKELCTNKRKLDSIEKILLEEGSKPSKEAQRRLNPPMMEVVKKEILKLLDAGIIYPISDSKWVSPVQVVPKKTGITVVENDQGELVPTRVQNGWRVCIDYRKLNAATRKDHFPLPFIDQMLERLAGRSHYFCLDGFSGFFQIPVAAEDQEKTTFTCPFGTFAYRRMSFGLCNAPATFQRCMVSIFSDYVEDIIEVFMDDFTVHGNTFDECLTNLTKVLERCIESNLVLNYEKCHFMVDKGLILGHIVSSKGIEVDKAKIGVIKSLPYPTSIQEIRSFLGHVGFYRRFIKDFSKITQPLCKLLQKDVPFEFGEECKEAFDKLKEELISAPIVQPPNWNYPFEIMCDASNYVVGAVLGQRIEKNPHVIYYASKTLDNAQCNYSTTEKELLAIVFALEKFRSYFLGTKVIVFSDHAALKYLLKKKESKPRLIRWILLLQEFNMEIRDKKGSENLVADHLNRLMLNEKSSPLDDDFLDEQLLGVQRITPWYADIVNYLVAGTLPENLTRGEIEKIKRDAKYYVWDDPYLWKFCSDQIIRRCVMEVETYHPQTSGQAEISNREVKSILKKTVNPNRKDWSTKLKDALWAYRTAYKTPIGMSPYRLVYGKPCHLPVEIEHRAFWAIKHCNMKLEAAGEQRKLQLQELEEIRNEAYESSKIYKEKTKAFHDGMISRKNFKIGQKVLLFSSKLKLFLGKLRSRWMGPFVVINVYAHGAVEIQSLETNKIFKVNGHRLKPFYESFENARTKNMELEEPNESV</sequence>
<dbReference type="InterPro" id="IPR012337">
    <property type="entry name" value="RNaseH-like_sf"/>
</dbReference>
<evidence type="ECO:0008006" key="12">
    <source>
        <dbReference type="Google" id="ProtNLM"/>
    </source>
</evidence>
<dbReference type="AlphaFoldDB" id="A0AAV8TTW6"/>
<dbReference type="Pfam" id="PF00078">
    <property type="entry name" value="RVT_1"/>
    <property type="match status" value="1"/>
</dbReference>
<evidence type="ECO:0000259" key="9">
    <source>
        <dbReference type="Pfam" id="PF17917"/>
    </source>
</evidence>
<dbReference type="CDD" id="cd09274">
    <property type="entry name" value="RNase_HI_RT_Ty3"/>
    <property type="match status" value="1"/>
</dbReference>
<dbReference type="GO" id="GO:0004519">
    <property type="term" value="F:endonuclease activity"/>
    <property type="evidence" value="ECO:0007669"/>
    <property type="project" value="UniProtKB-KW"/>
</dbReference>
<feature type="domain" description="Reverse transcriptase RNase H-like" evidence="9">
    <location>
        <begin position="544"/>
        <end position="645"/>
    </location>
</feature>
<keyword evidence="11" id="KW-1185">Reference proteome</keyword>
<dbReference type="GO" id="GO:0003964">
    <property type="term" value="F:RNA-directed DNA polymerase activity"/>
    <property type="evidence" value="ECO:0007669"/>
    <property type="project" value="UniProtKB-KW"/>
</dbReference>
<keyword evidence="7" id="KW-0175">Coiled coil</keyword>
<dbReference type="SUPFAM" id="SSF53098">
    <property type="entry name" value="Ribonuclease H-like"/>
    <property type="match status" value="1"/>
</dbReference>
<dbReference type="InterPro" id="IPR036397">
    <property type="entry name" value="RNaseH_sf"/>
</dbReference>
<dbReference type="Pfam" id="PF17917">
    <property type="entry name" value="RT_RNaseH"/>
    <property type="match status" value="1"/>
</dbReference>
<keyword evidence="4" id="KW-0255">Endonuclease</keyword>
<evidence type="ECO:0000256" key="1">
    <source>
        <dbReference type="ARBA" id="ARBA00022679"/>
    </source>
</evidence>
<keyword evidence="3" id="KW-0540">Nuclease</keyword>
<evidence type="ECO:0000256" key="3">
    <source>
        <dbReference type="ARBA" id="ARBA00022722"/>
    </source>
</evidence>
<dbReference type="CDD" id="cd01647">
    <property type="entry name" value="RT_LTR"/>
    <property type="match status" value="1"/>
</dbReference>
<evidence type="ECO:0000256" key="6">
    <source>
        <dbReference type="ARBA" id="ARBA00022918"/>
    </source>
</evidence>
<dbReference type="EMBL" id="JAIWQS010000003">
    <property type="protein sequence ID" value="KAJ8770395.1"/>
    <property type="molecule type" value="Genomic_DNA"/>
</dbReference>
<evidence type="ECO:0000313" key="10">
    <source>
        <dbReference type="EMBL" id="KAJ8770395.1"/>
    </source>
</evidence>
<evidence type="ECO:0000313" key="11">
    <source>
        <dbReference type="Proteomes" id="UP001159364"/>
    </source>
</evidence>
<keyword evidence="2" id="KW-0548">Nucleotidyltransferase</keyword>
<dbReference type="Gene3D" id="3.10.10.10">
    <property type="entry name" value="HIV Type 1 Reverse Transcriptase, subunit A, domain 1"/>
    <property type="match status" value="1"/>
</dbReference>
<keyword evidence="6" id="KW-0695">RNA-directed DNA polymerase</keyword>
<dbReference type="InterPro" id="IPR000477">
    <property type="entry name" value="RT_dom"/>
</dbReference>